<feature type="region of interest" description="Disordered" evidence="1">
    <location>
        <begin position="185"/>
        <end position="223"/>
    </location>
</feature>
<gene>
    <name evidence="3" type="ORF">BRM3_13705</name>
</gene>
<keyword evidence="4" id="KW-1185">Reference proteome</keyword>
<feature type="transmembrane region" description="Helical" evidence="2">
    <location>
        <begin position="109"/>
        <end position="126"/>
    </location>
</feature>
<reference evidence="3" key="1">
    <citation type="submission" date="2022-10" db="EMBL/GenBank/DDBJ databases">
        <title>Whole-Genome Sequencing of Brachybacterium huguangmaarense BRM-3, Isolated from Betula schmidtii.</title>
        <authorList>
            <person name="Haam D."/>
        </authorList>
    </citation>
    <scope>NUCLEOTIDE SEQUENCE</scope>
    <source>
        <strain evidence="3">BRM-3</strain>
    </source>
</reference>
<organism evidence="3 4">
    <name type="scientific">Brachybacterium huguangmaarense</name>
    <dbReference type="NCBI Taxonomy" id="1652028"/>
    <lineage>
        <taxon>Bacteria</taxon>
        <taxon>Bacillati</taxon>
        <taxon>Actinomycetota</taxon>
        <taxon>Actinomycetes</taxon>
        <taxon>Micrococcales</taxon>
        <taxon>Dermabacteraceae</taxon>
        <taxon>Brachybacterium</taxon>
    </lineage>
</organism>
<evidence type="ECO:0000256" key="2">
    <source>
        <dbReference type="SAM" id="Phobius"/>
    </source>
</evidence>
<feature type="compositionally biased region" description="Low complexity" evidence="1">
    <location>
        <begin position="193"/>
        <end position="204"/>
    </location>
</feature>
<feature type="transmembrane region" description="Helical" evidence="2">
    <location>
        <begin position="6"/>
        <end position="23"/>
    </location>
</feature>
<dbReference type="EMBL" id="CP107020">
    <property type="protein sequence ID" value="UYG16635.1"/>
    <property type="molecule type" value="Genomic_DNA"/>
</dbReference>
<dbReference type="RefSeq" id="WP_263593848.1">
    <property type="nucleotide sequence ID" value="NZ_CP107020.1"/>
</dbReference>
<keyword evidence="2" id="KW-0812">Transmembrane</keyword>
<sequence length="284" mass="31098">MGTINLGAVLFALLLLVWLAYAVPRIAERRDVMGQTRPIDLSRNSGTARDLTEAAHLRRRSSEVHADMSDNRLLSRPSDPTARPRFEEPARVVIEQEDPAARSRHGRRTALVALVALTAVALVLALAGVLAWYVPVIPLVVLAGFVILLRRAELARRDRVRGETSARRRALAAARTAAAERLAAPCREEETAAEAAGTAPAPATLRDPHEWTPRPVPRPAYSLRGDVDDLQSRHLEHRASVLGTSTGYEREDLEDQEAVREEVEGLAPAVDLGLDEILARRRGA</sequence>
<name>A0ABY6G0M9_9MICO</name>
<keyword evidence="2" id="KW-0472">Membrane</keyword>
<evidence type="ECO:0000313" key="3">
    <source>
        <dbReference type="EMBL" id="UYG16635.1"/>
    </source>
</evidence>
<feature type="region of interest" description="Disordered" evidence="1">
    <location>
        <begin position="62"/>
        <end position="87"/>
    </location>
</feature>
<protein>
    <submittedName>
        <fullName evidence="3">Uncharacterized protein</fullName>
    </submittedName>
</protein>
<evidence type="ECO:0000313" key="4">
    <source>
        <dbReference type="Proteomes" id="UP001164305"/>
    </source>
</evidence>
<evidence type="ECO:0000256" key="1">
    <source>
        <dbReference type="SAM" id="MobiDB-lite"/>
    </source>
</evidence>
<accession>A0ABY6G0M9</accession>
<dbReference type="Proteomes" id="UP001164305">
    <property type="component" value="Chromosome"/>
</dbReference>
<proteinExistence type="predicted"/>
<keyword evidence="2" id="KW-1133">Transmembrane helix</keyword>
<feature type="transmembrane region" description="Helical" evidence="2">
    <location>
        <begin position="132"/>
        <end position="149"/>
    </location>
</feature>